<feature type="transmembrane region" description="Helical" evidence="1">
    <location>
        <begin position="175"/>
        <end position="195"/>
    </location>
</feature>
<keyword evidence="1" id="KW-0472">Membrane</keyword>
<organism evidence="2 3">
    <name type="scientific">Pseudomonas saudiphocaensis</name>
    <dbReference type="NCBI Taxonomy" id="1499686"/>
    <lineage>
        <taxon>Bacteria</taxon>
        <taxon>Pseudomonadati</taxon>
        <taxon>Pseudomonadota</taxon>
        <taxon>Gammaproteobacteria</taxon>
        <taxon>Pseudomonadales</taxon>
        <taxon>Pseudomonadaceae</taxon>
        <taxon>Pseudomonas</taxon>
    </lineage>
</organism>
<sequence>MNRPQEPKDLGSLLDLLEQAGTEDEPVSIDCMLQATGHRSFGALLLVPGLLVFSPLSGIPGLPSIFAVMITLIAVQLLVGRRHIWLPDWLLKRTASRSKYDRAMAFLKRPSKYIDRLLRQRLTFLTEGIAVRFNAVLCLLIAATMPPLELIPFGNTTAGVALSILGLGMMARDGVLVLIAFGFFICLAYFVSRLWL</sequence>
<gene>
    <name evidence="2" type="ORF">BN1079_01379</name>
</gene>
<keyword evidence="1" id="KW-1133">Transmembrane helix</keyword>
<dbReference type="EMBL" id="CCSF01000001">
    <property type="protein sequence ID" value="CDZ94068.1"/>
    <property type="molecule type" value="Genomic_DNA"/>
</dbReference>
<accession>A0A078LNJ4</accession>
<keyword evidence="3" id="KW-1185">Reference proteome</keyword>
<name>A0A078LNJ4_9PSED</name>
<dbReference type="Pfam" id="PF06055">
    <property type="entry name" value="ExoD"/>
    <property type="match status" value="1"/>
</dbReference>
<evidence type="ECO:0000313" key="3">
    <source>
        <dbReference type="Proteomes" id="UP000053902"/>
    </source>
</evidence>
<reference evidence="2 3" key="1">
    <citation type="submission" date="2014-07" db="EMBL/GenBank/DDBJ databases">
        <authorList>
            <person name="Urmite Genomes Urmite Genomes"/>
        </authorList>
    </citation>
    <scope>NUCLEOTIDE SEQUENCE [LARGE SCALE GENOMIC DNA]</scope>
    <source>
        <strain evidence="2 3">20_BN</strain>
    </source>
</reference>
<dbReference type="PANTHER" id="PTHR41795:SF1">
    <property type="entry name" value="EXOPOLYSACCHARIDE SYNTHESIS PROTEIN"/>
    <property type="match status" value="1"/>
</dbReference>
<dbReference type="PANTHER" id="PTHR41795">
    <property type="entry name" value="EXOPOLYSACCHARIDE SYNTHESIS PROTEIN"/>
    <property type="match status" value="1"/>
</dbReference>
<dbReference type="eggNOG" id="COG3932">
    <property type="taxonomic scope" value="Bacteria"/>
</dbReference>
<keyword evidence="1" id="KW-0812">Transmembrane</keyword>
<evidence type="ECO:0000256" key="1">
    <source>
        <dbReference type="SAM" id="Phobius"/>
    </source>
</evidence>
<protein>
    <submittedName>
        <fullName evidence="2">ABC transporter permease</fullName>
    </submittedName>
</protein>
<dbReference type="PIRSF" id="PIRSF033239">
    <property type="entry name" value="ExoD"/>
    <property type="match status" value="1"/>
</dbReference>
<dbReference type="HOGENOM" id="CLU_093444_1_0_6"/>
<feature type="transmembrane region" description="Helical" evidence="1">
    <location>
        <begin position="150"/>
        <end position="168"/>
    </location>
</feature>
<feature type="transmembrane region" description="Helical" evidence="1">
    <location>
        <begin position="65"/>
        <end position="84"/>
    </location>
</feature>
<dbReference type="Proteomes" id="UP000053902">
    <property type="component" value="Unassembled WGS sequence"/>
</dbReference>
<feature type="transmembrane region" description="Helical" evidence="1">
    <location>
        <begin position="122"/>
        <end position="144"/>
    </location>
</feature>
<dbReference type="AlphaFoldDB" id="A0A078LNJ4"/>
<dbReference type="OrthoDB" id="8635607at2"/>
<dbReference type="InterPro" id="IPR010331">
    <property type="entry name" value="ExoD"/>
</dbReference>
<dbReference type="RefSeq" id="WP_037023198.1">
    <property type="nucleotide sequence ID" value="NZ_CCSF01000001.1"/>
</dbReference>
<proteinExistence type="predicted"/>
<evidence type="ECO:0000313" key="2">
    <source>
        <dbReference type="EMBL" id="CDZ94068.1"/>
    </source>
</evidence>